<keyword evidence="2" id="KW-1185">Reference proteome</keyword>
<dbReference type="AlphaFoldDB" id="A0A1U9KPK0"/>
<evidence type="ECO:0000313" key="1">
    <source>
        <dbReference type="EMBL" id="AQS87742.1"/>
    </source>
</evidence>
<name>A0A1U9KPK0_9PROT</name>
<organism evidence="1 2">
    <name type="scientific">Neoasaia chiangmaiensis</name>
    <dbReference type="NCBI Taxonomy" id="320497"/>
    <lineage>
        <taxon>Bacteria</taxon>
        <taxon>Pseudomonadati</taxon>
        <taxon>Pseudomonadota</taxon>
        <taxon>Alphaproteobacteria</taxon>
        <taxon>Acetobacterales</taxon>
        <taxon>Acetobacteraceae</taxon>
        <taxon>Neoasaia</taxon>
    </lineage>
</organism>
<dbReference type="Proteomes" id="UP000188604">
    <property type="component" value="Chromosome"/>
</dbReference>
<dbReference type="Gene3D" id="3.40.50.300">
    <property type="entry name" value="P-loop containing nucleotide triphosphate hydrolases"/>
    <property type="match status" value="1"/>
</dbReference>
<sequence>MFQFWSARAVRTERDAVIIHYHIFKNAGSSVDAALQRQFGDAWDTFEGQHAHDILSHRRLADYLKRRPCLRALSTHLGRPPLPSRRCYPMVFLRHPLLRAKSVYSFVRRDPQQPQHGVAKRESFAGFVDHYMRDDSQLAQVIRNYQVFHLSGAAFGPNHTRRAVVVADFEKARRLLAGWGFAGIVERFDESLKIYSLRYAPFFVDFDLASFRENVTQSVVGAELDTRIAALEDELGGTLAATFRNANRQDFQLYDWASARFFSTPR</sequence>
<protein>
    <submittedName>
        <fullName evidence="1">Uncharacterized protein</fullName>
    </submittedName>
</protein>
<evidence type="ECO:0000313" key="2">
    <source>
        <dbReference type="Proteomes" id="UP000188604"/>
    </source>
</evidence>
<dbReference type="KEGG" id="nch:A0U93_07125"/>
<dbReference type="EMBL" id="CP014691">
    <property type="protein sequence ID" value="AQS87742.1"/>
    <property type="molecule type" value="Genomic_DNA"/>
</dbReference>
<dbReference type="InterPro" id="IPR027417">
    <property type="entry name" value="P-loop_NTPase"/>
</dbReference>
<dbReference type="RefSeq" id="WP_077806735.1">
    <property type="nucleotide sequence ID" value="NZ_BJXS01000002.1"/>
</dbReference>
<accession>A0A1U9KPK0</accession>
<gene>
    <name evidence="1" type="ORF">A0U93_07125</name>
</gene>
<proteinExistence type="predicted"/>
<dbReference type="OrthoDB" id="5734415at2"/>
<reference evidence="1 2" key="1">
    <citation type="submission" date="2016-03" db="EMBL/GenBank/DDBJ databases">
        <title>Acetic acid bacteria sequencing.</title>
        <authorList>
            <person name="Brandt J."/>
            <person name="Jakob F."/>
            <person name="Vogel R.F."/>
        </authorList>
    </citation>
    <scope>NUCLEOTIDE SEQUENCE [LARGE SCALE GENOMIC DNA]</scope>
    <source>
        <strain evidence="1 2">NBRC 101099</strain>
    </source>
</reference>